<dbReference type="EMBL" id="CAJNIZ010023584">
    <property type="protein sequence ID" value="CAE7470163.1"/>
    <property type="molecule type" value="Genomic_DNA"/>
</dbReference>
<name>A0A812SD26_SYMPI</name>
<keyword evidence="3" id="KW-1185">Reference proteome</keyword>
<feature type="non-terminal residue" evidence="2">
    <location>
        <position position="1"/>
    </location>
</feature>
<feature type="region of interest" description="Disordered" evidence="1">
    <location>
        <begin position="22"/>
        <end position="41"/>
    </location>
</feature>
<sequence>TYQLWSLPHLAQGVRKVLQSDVADDGDAPVPRIQDADPARQQLDDDLAILGRGSHAEARVDDDDDVGSDELVRELEALFQVDDEQSQAEPDGVQADPVPPEQMEDVQMQDPPLEEPPVVAPPGEDDGADSDATKPRAPFTGAMRQRLHLNHYVSIDAAPTDEVLNAMIITE</sequence>
<evidence type="ECO:0000256" key="1">
    <source>
        <dbReference type="SAM" id="MobiDB-lite"/>
    </source>
</evidence>
<feature type="region of interest" description="Disordered" evidence="1">
    <location>
        <begin position="80"/>
        <end position="139"/>
    </location>
</feature>
<accession>A0A812SD26</accession>
<proteinExistence type="predicted"/>
<protein>
    <submittedName>
        <fullName evidence="2">Uncharacterized protein</fullName>
    </submittedName>
</protein>
<dbReference type="AlphaFoldDB" id="A0A812SD26"/>
<reference evidence="2" key="1">
    <citation type="submission" date="2021-02" db="EMBL/GenBank/DDBJ databases">
        <authorList>
            <person name="Dougan E. K."/>
            <person name="Rhodes N."/>
            <person name="Thang M."/>
            <person name="Chan C."/>
        </authorList>
    </citation>
    <scope>NUCLEOTIDE SEQUENCE</scope>
</reference>
<evidence type="ECO:0000313" key="3">
    <source>
        <dbReference type="Proteomes" id="UP000649617"/>
    </source>
</evidence>
<gene>
    <name evidence="2" type="ORF">SPIL2461_LOCUS11887</name>
</gene>
<comment type="caution">
    <text evidence="2">The sequence shown here is derived from an EMBL/GenBank/DDBJ whole genome shotgun (WGS) entry which is preliminary data.</text>
</comment>
<dbReference type="Proteomes" id="UP000649617">
    <property type="component" value="Unassembled WGS sequence"/>
</dbReference>
<organism evidence="2 3">
    <name type="scientific">Symbiodinium pilosum</name>
    <name type="common">Dinoflagellate</name>
    <dbReference type="NCBI Taxonomy" id="2952"/>
    <lineage>
        <taxon>Eukaryota</taxon>
        <taxon>Sar</taxon>
        <taxon>Alveolata</taxon>
        <taxon>Dinophyceae</taxon>
        <taxon>Suessiales</taxon>
        <taxon>Symbiodiniaceae</taxon>
        <taxon>Symbiodinium</taxon>
    </lineage>
</organism>
<evidence type="ECO:0000313" key="2">
    <source>
        <dbReference type="EMBL" id="CAE7470163.1"/>
    </source>
</evidence>
<feature type="non-terminal residue" evidence="2">
    <location>
        <position position="171"/>
    </location>
</feature>